<protein>
    <recommendedName>
        <fullName evidence="4">DUF4283 domain-containing protein</fullName>
    </recommendedName>
</protein>
<organism evidence="2 3">
    <name type="scientific">Turnera subulata</name>
    <dbReference type="NCBI Taxonomy" id="218843"/>
    <lineage>
        <taxon>Eukaryota</taxon>
        <taxon>Viridiplantae</taxon>
        <taxon>Streptophyta</taxon>
        <taxon>Embryophyta</taxon>
        <taxon>Tracheophyta</taxon>
        <taxon>Spermatophyta</taxon>
        <taxon>Magnoliopsida</taxon>
        <taxon>eudicotyledons</taxon>
        <taxon>Gunneridae</taxon>
        <taxon>Pentapetalae</taxon>
        <taxon>rosids</taxon>
        <taxon>fabids</taxon>
        <taxon>Malpighiales</taxon>
        <taxon>Passifloraceae</taxon>
        <taxon>Turnera</taxon>
    </lineage>
</organism>
<feature type="compositionally biased region" description="Low complexity" evidence="1">
    <location>
        <begin position="312"/>
        <end position="329"/>
    </location>
</feature>
<dbReference type="InterPro" id="IPR040256">
    <property type="entry name" value="At4g02000-like"/>
</dbReference>
<evidence type="ECO:0008006" key="4">
    <source>
        <dbReference type="Google" id="ProtNLM"/>
    </source>
</evidence>
<sequence length="573" mass="61708">MLPSAWDPSLRTRVSLTALLPSRSSLARLRGFALLVMRCSSRLTRRWIRVMRSIRVMWRWRLPVVHPLAFQVTTGATLVLNFLSVVTGRSDEGIWEFEDEVECEDGDIVFVDGKFGPAMELSDAFKCRLNKPWQKAIIVKLIGCTIGYKALCSRLQTLWKPKGAYRVIDLANNFMSFGLRGRMIRCMPLLMVPGRFLVVPCLSSCGRRSFERRRVSWLEQLFVQLPDLDPSRFHPCILSGLGRLIGRPIRTDIKTINVERGQYARVAVDIDLLQPLKGKVELDGTPLRVSYEGLPQVCYVCGCVSHPSIACPRRSPSASPNSGASPSHAQSGKRRDFGLPASIDSVQPSQGSRFQALLEETEGPTVTVLPQPLAKIPPSPSLKGKELASGTGLGTGHQRASSKVGSLRIGSVVKQTGPSSSLGPLQPSSGIICVSSSSSSLPQSTPSVSTGSLGDRSKKDRHTAISLPPSSHSSIVLVMPSSASVPPSSLVAGVDTGLSTPLESVDDPHDRPPDLNVTLKDLRTKVKKGGNSAPPSGVSLRKKVVGKPGGLSRVTGSEDVHVETDSGVGEGPV</sequence>
<dbReference type="EMBL" id="JAKUCV010002497">
    <property type="protein sequence ID" value="KAJ4842415.1"/>
    <property type="molecule type" value="Genomic_DNA"/>
</dbReference>
<proteinExistence type="predicted"/>
<keyword evidence="3" id="KW-1185">Reference proteome</keyword>
<evidence type="ECO:0000256" key="1">
    <source>
        <dbReference type="SAM" id="MobiDB-lite"/>
    </source>
</evidence>
<feature type="region of interest" description="Disordered" evidence="1">
    <location>
        <begin position="486"/>
        <end position="573"/>
    </location>
</feature>
<reference evidence="2" key="2">
    <citation type="journal article" date="2023" name="Plants (Basel)">
        <title>Annotation of the Turnera subulata (Passifloraceae) Draft Genome Reveals the S-Locus Evolved after the Divergence of Turneroideae from Passifloroideae in a Stepwise Manner.</title>
        <authorList>
            <person name="Henning P.M."/>
            <person name="Roalson E.H."/>
            <person name="Mir W."/>
            <person name="McCubbin A.G."/>
            <person name="Shore J.S."/>
        </authorList>
    </citation>
    <scope>NUCLEOTIDE SEQUENCE</scope>
    <source>
        <strain evidence="2">F60SS</strain>
    </source>
</reference>
<dbReference type="PANTHER" id="PTHR31286">
    <property type="entry name" value="GLYCINE-RICH CELL WALL STRUCTURAL PROTEIN 1.8-LIKE"/>
    <property type="match status" value="1"/>
</dbReference>
<name>A0A9Q0JJ15_9ROSI</name>
<accession>A0A9Q0JJ15</accession>
<dbReference type="AlphaFoldDB" id="A0A9Q0JJ15"/>
<feature type="region of interest" description="Disordered" evidence="1">
    <location>
        <begin position="312"/>
        <end position="351"/>
    </location>
</feature>
<evidence type="ECO:0000313" key="3">
    <source>
        <dbReference type="Proteomes" id="UP001141552"/>
    </source>
</evidence>
<feature type="compositionally biased region" description="Low complexity" evidence="1">
    <location>
        <begin position="433"/>
        <end position="450"/>
    </location>
</feature>
<dbReference type="PANTHER" id="PTHR31286:SF99">
    <property type="entry name" value="DUF4283 DOMAIN-CONTAINING PROTEIN"/>
    <property type="match status" value="1"/>
</dbReference>
<evidence type="ECO:0000313" key="2">
    <source>
        <dbReference type="EMBL" id="KAJ4842415.1"/>
    </source>
</evidence>
<reference evidence="2" key="1">
    <citation type="submission" date="2022-02" db="EMBL/GenBank/DDBJ databases">
        <authorList>
            <person name="Henning P.M."/>
            <person name="McCubbin A.G."/>
            <person name="Shore J.S."/>
        </authorList>
    </citation>
    <scope>NUCLEOTIDE SEQUENCE</scope>
    <source>
        <strain evidence="2">F60SS</strain>
        <tissue evidence="2">Leaves</tissue>
    </source>
</reference>
<gene>
    <name evidence="2" type="ORF">Tsubulata_039882</name>
</gene>
<dbReference type="Proteomes" id="UP001141552">
    <property type="component" value="Unassembled WGS sequence"/>
</dbReference>
<feature type="region of interest" description="Disordered" evidence="1">
    <location>
        <begin position="433"/>
        <end position="468"/>
    </location>
</feature>
<feature type="region of interest" description="Disordered" evidence="1">
    <location>
        <begin position="363"/>
        <end position="407"/>
    </location>
</feature>
<comment type="caution">
    <text evidence="2">The sequence shown here is derived from an EMBL/GenBank/DDBJ whole genome shotgun (WGS) entry which is preliminary data.</text>
</comment>